<keyword evidence="1" id="KW-0812">Transmembrane</keyword>
<evidence type="ECO:0000313" key="2">
    <source>
        <dbReference type="EMBL" id="SHJ96505.1"/>
    </source>
</evidence>
<dbReference type="OrthoDB" id="1677967at2"/>
<dbReference type="EMBL" id="FQZD01000055">
    <property type="protein sequence ID" value="SHJ96505.1"/>
    <property type="molecule type" value="Genomic_DNA"/>
</dbReference>
<evidence type="ECO:0000313" key="3">
    <source>
        <dbReference type="Proteomes" id="UP000322917"/>
    </source>
</evidence>
<dbReference type="RefSeq" id="WP_149736328.1">
    <property type="nucleotide sequence ID" value="NZ_FQZD01000055.1"/>
</dbReference>
<feature type="transmembrane region" description="Helical" evidence="1">
    <location>
        <begin position="15"/>
        <end position="33"/>
    </location>
</feature>
<gene>
    <name evidence="2" type="ORF">SAMN02745170_03798</name>
</gene>
<name>A0A1M6NLA7_9FIRM</name>
<organism evidence="2 3">
    <name type="scientific">Propionispora hippei DSM 15287</name>
    <dbReference type="NCBI Taxonomy" id="1123003"/>
    <lineage>
        <taxon>Bacteria</taxon>
        <taxon>Bacillati</taxon>
        <taxon>Bacillota</taxon>
        <taxon>Negativicutes</taxon>
        <taxon>Selenomonadales</taxon>
        <taxon>Sporomusaceae</taxon>
        <taxon>Propionispora</taxon>
    </lineage>
</organism>
<dbReference type="AlphaFoldDB" id="A0A1M6NLA7"/>
<dbReference type="Proteomes" id="UP000322917">
    <property type="component" value="Unassembled WGS sequence"/>
</dbReference>
<sequence>MTAIIAYIKTHKKEILCVVLLVIATATLTWYLTKPKATIPNVIPETVKDAKVEQKTSLQVVPKTSKNDNDLEVTQHYKANINGATVEVPVVSKEIAKDGTKAVVTQEVDMTKVINSALTIEREKVKQEYKKNWEIGTGIGSHNGDVYIPIEAQRNYATDKAISAEIHLDADELLKGHPKVEGWEVKYKWKF</sequence>
<accession>A0A1M6NLA7</accession>
<keyword evidence="1" id="KW-1133">Transmembrane helix</keyword>
<keyword evidence="1" id="KW-0472">Membrane</keyword>
<evidence type="ECO:0000256" key="1">
    <source>
        <dbReference type="SAM" id="Phobius"/>
    </source>
</evidence>
<protein>
    <submittedName>
        <fullName evidence="2">Uncharacterized protein</fullName>
    </submittedName>
</protein>
<keyword evidence="3" id="KW-1185">Reference proteome</keyword>
<proteinExistence type="predicted"/>
<reference evidence="2 3" key="1">
    <citation type="submission" date="2016-11" db="EMBL/GenBank/DDBJ databases">
        <authorList>
            <person name="Varghese N."/>
            <person name="Submissions S."/>
        </authorList>
    </citation>
    <scope>NUCLEOTIDE SEQUENCE [LARGE SCALE GENOMIC DNA]</scope>
    <source>
        <strain evidence="2 3">DSM 15287</strain>
    </source>
</reference>